<dbReference type="SMART" id="SM00354">
    <property type="entry name" value="HTH_LACI"/>
    <property type="match status" value="1"/>
</dbReference>
<evidence type="ECO:0000256" key="2">
    <source>
        <dbReference type="ARBA" id="ARBA00023125"/>
    </source>
</evidence>
<evidence type="ECO:0000313" key="7">
    <source>
        <dbReference type="Proteomes" id="UP001431019"/>
    </source>
</evidence>
<dbReference type="Pfam" id="PF13377">
    <property type="entry name" value="Peripla_BP_3"/>
    <property type="match status" value="1"/>
</dbReference>
<keyword evidence="7" id="KW-1185">Reference proteome</keyword>
<proteinExistence type="predicted"/>
<comment type="caution">
    <text evidence="6">The sequence shown here is derived from an EMBL/GenBank/DDBJ whole genome shotgun (WGS) entry which is preliminary data.</text>
</comment>
<dbReference type="CDD" id="cd01392">
    <property type="entry name" value="HTH_LacI"/>
    <property type="match status" value="1"/>
</dbReference>
<reference evidence="6 7" key="1">
    <citation type="submission" date="2021-11" db="EMBL/GenBank/DDBJ databases">
        <authorList>
            <person name="Oh E.-T."/>
            <person name="Kim S.-B."/>
        </authorList>
    </citation>
    <scope>NUCLEOTIDE SEQUENCE [LARGE SCALE GENOMIC DNA]</scope>
    <source>
        <strain evidence="6 7">MMS20-SJTR3</strain>
    </source>
</reference>
<dbReference type="PROSITE" id="PS50932">
    <property type="entry name" value="HTH_LACI_2"/>
    <property type="match status" value="1"/>
</dbReference>
<evidence type="ECO:0000259" key="5">
    <source>
        <dbReference type="PROSITE" id="PS50932"/>
    </source>
</evidence>
<dbReference type="CDD" id="cd06284">
    <property type="entry name" value="PBP1_LacI-like"/>
    <property type="match status" value="1"/>
</dbReference>
<evidence type="ECO:0000256" key="1">
    <source>
        <dbReference type="ARBA" id="ARBA00023015"/>
    </source>
</evidence>
<accession>A0ABS8JPV1</accession>
<dbReference type="Gene3D" id="1.10.260.40">
    <property type="entry name" value="lambda repressor-like DNA-binding domains"/>
    <property type="match status" value="1"/>
</dbReference>
<evidence type="ECO:0000313" key="6">
    <source>
        <dbReference type="EMBL" id="MCC8391764.1"/>
    </source>
</evidence>
<evidence type="ECO:0000256" key="3">
    <source>
        <dbReference type="ARBA" id="ARBA00023163"/>
    </source>
</evidence>
<keyword evidence="1" id="KW-0805">Transcription regulation</keyword>
<dbReference type="GO" id="GO:0003677">
    <property type="term" value="F:DNA binding"/>
    <property type="evidence" value="ECO:0007669"/>
    <property type="project" value="UniProtKB-KW"/>
</dbReference>
<organism evidence="6 7">
    <name type="scientific">Paraburkholderia sejongensis</name>
    <dbReference type="NCBI Taxonomy" id="2886946"/>
    <lineage>
        <taxon>Bacteria</taxon>
        <taxon>Pseudomonadati</taxon>
        <taxon>Pseudomonadota</taxon>
        <taxon>Betaproteobacteria</taxon>
        <taxon>Burkholderiales</taxon>
        <taxon>Burkholderiaceae</taxon>
        <taxon>Paraburkholderia</taxon>
    </lineage>
</organism>
<keyword evidence="3" id="KW-0804">Transcription</keyword>
<dbReference type="InterPro" id="IPR010982">
    <property type="entry name" value="Lambda_DNA-bd_dom_sf"/>
</dbReference>
<dbReference type="Pfam" id="PF00356">
    <property type="entry name" value="LacI"/>
    <property type="match status" value="1"/>
</dbReference>
<dbReference type="Gene3D" id="3.40.50.2300">
    <property type="match status" value="2"/>
</dbReference>
<gene>
    <name evidence="6" type="ORF">LJ656_04115</name>
</gene>
<dbReference type="InterPro" id="IPR000843">
    <property type="entry name" value="HTH_LacI"/>
</dbReference>
<dbReference type="EMBL" id="JAJITD010000002">
    <property type="protein sequence ID" value="MCC8391764.1"/>
    <property type="molecule type" value="Genomic_DNA"/>
</dbReference>
<name>A0ABS8JPV1_9BURK</name>
<dbReference type="PANTHER" id="PTHR30146">
    <property type="entry name" value="LACI-RELATED TRANSCRIPTIONAL REPRESSOR"/>
    <property type="match status" value="1"/>
</dbReference>
<feature type="domain" description="HTH lacI-type" evidence="5">
    <location>
        <begin position="45"/>
        <end position="99"/>
    </location>
</feature>
<dbReference type="Proteomes" id="UP001431019">
    <property type="component" value="Unassembled WGS sequence"/>
</dbReference>
<dbReference type="InterPro" id="IPR028082">
    <property type="entry name" value="Peripla_BP_I"/>
</dbReference>
<protein>
    <submittedName>
        <fullName evidence="6">LacI family DNA-binding transcriptional regulator</fullName>
    </submittedName>
</protein>
<evidence type="ECO:0000256" key="4">
    <source>
        <dbReference type="SAM" id="MobiDB-lite"/>
    </source>
</evidence>
<sequence length="372" mass="39443">MSRTPSSSSPAASAGAPGQSSVQPVQADPADPAAAAAAARAGEGPSIAGVAERAGVSVATVSRVLNGHDNVRPATRDKVLAAIDASGYRVNELARNLRTAESRLLLTMVPDFGNPFYAEIVRGIDTVARQHGYFMLLCDTGADPGRERSYFDMLRRRRADGAICLDPATIQQALGEASQALPWVACCEFDPAVGVPYVGIDNYRAAGDAVRHLLARGHRRIGLINSDVDYLYARQRQQGYLDALSDAGIEPDPRWRMNLNSLDYEAGATAAAALMQQPDAPSAIFAVSDTLAIGVIHGLRSVGKRVPDDVAVAGFDDISLAAQIDPPLTTIAQPMRELGETAARLLLQRLANPQANVPGVLLPHRLVVRRSA</sequence>
<dbReference type="SUPFAM" id="SSF53822">
    <property type="entry name" value="Periplasmic binding protein-like I"/>
    <property type="match status" value="1"/>
</dbReference>
<feature type="region of interest" description="Disordered" evidence="4">
    <location>
        <begin position="1"/>
        <end position="38"/>
    </location>
</feature>
<keyword evidence="2 6" id="KW-0238">DNA-binding</keyword>
<dbReference type="InterPro" id="IPR046335">
    <property type="entry name" value="LacI/GalR-like_sensor"/>
</dbReference>
<dbReference type="PANTHER" id="PTHR30146:SF109">
    <property type="entry name" value="HTH-TYPE TRANSCRIPTIONAL REGULATOR GALS"/>
    <property type="match status" value="1"/>
</dbReference>
<dbReference type="SUPFAM" id="SSF47413">
    <property type="entry name" value="lambda repressor-like DNA-binding domains"/>
    <property type="match status" value="1"/>
</dbReference>